<evidence type="ECO:0000313" key="4">
    <source>
        <dbReference type="Proteomes" id="UP000008783"/>
    </source>
</evidence>
<dbReference type="KEGG" id="pgr:PGTG_19466"/>
<dbReference type="VEuPathDB" id="FungiDB:PGTG_19466"/>
<keyword evidence="4" id="KW-1185">Reference proteome</keyword>
<dbReference type="EMBL" id="DS178395">
    <property type="protein sequence ID" value="EFP93490.2"/>
    <property type="molecule type" value="Genomic_DNA"/>
</dbReference>
<dbReference type="Pfam" id="PF20515">
    <property type="entry name" value="2OG-FeII_Oxy_6"/>
    <property type="match status" value="1"/>
</dbReference>
<dbReference type="InParanoid" id="E3LAB5"/>
<sequence>MTRTKRQSQLRAQQRKGPFSPGKPGALSGRMALDHQEFKGRRVVNPSAVSQSSTHPPPSPLALGNPGLLNGRMALDHQDYKGSSVVSSSIHSSENPEAPKSRNPPPKHASGTAKKIARLQKKLGCDDNVWILPTSISLKKINSDKPIQILPNLNRPRNLVTSSGGVPHFILERHPFDIKPPTHEFQELSNVIKTLYQMAQNRPTNTMNTKRLGGEMRMIGFRCASDRGKRGGTYVRNDLTPEEEAKDDQLWEKLQSHNDFLARRMESLCSSAYQENQSIMCDYGIPNWSQEEWSEMRKEEDVEYKFASNVSVTFDNFYNKAHQDEGDLNGWTYGIFSFIDRTTGEPIPPPHNKEGHGFLFPRHPYLIDFVHSNGIVELVWQTTQFEHRTTKTPPFLPQPHNRSWTHFGCSFQINKKLANVALDLKGQSQEVIQHATLCKNQRSTSK</sequence>
<dbReference type="AlphaFoldDB" id="E3LAB5"/>
<evidence type="ECO:0000259" key="2">
    <source>
        <dbReference type="Pfam" id="PF20515"/>
    </source>
</evidence>
<name>E3LAB5_PUCGT</name>
<proteinExistence type="predicted"/>
<feature type="region of interest" description="Disordered" evidence="1">
    <location>
        <begin position="1"/>
        <end position="115"/>
    </location>
</feature>
<dbReference type="OrthoDB" id="2505769at2759"/>
<gene>
    <name evidence="3" type="ORF">PGTG_19466</name>
</gene>
<dbReference type="RefSeq" id="XP_003337909.2">
    <property type="nucleotide sequence ID" value="XM_003337861.2"/>
</dbReference>
<feature type="compositionally biased region" description="Low complexity" evidence="1">
    <location>
        <begin position="83"/>
        <end position="93"/>
    </location>
</feature>
<dbReference type="HOGENOM" id="CLU_050263_0_0_1"/>
<reference key="1">
    <citation type="submission" date="2007-01" db="EMBL/GenBank/DDBJ databases">
        <title>The Genome Sequence of Puccinia graminis f. sp. tritici Strain CRL 75-36-700-3.</title>
        <authorList>
            <consortium name="The Broad Institute Genome Sequencing Platform"/>
            <person name="Birren B."/>
            <person name="Lander E."/>
            <person name="Galagan J."/>
            <person name="Nusbaum C."/>
            <person name="Devon K."/>
            <person name="Cuomo C."/>
            <person name="Jaffe D."/>
            <person name="Butler J."/>
            <person name="Alvarez P."/>
            <person name="Gnerre S."/>
            <person name="Grabherr M."/>
            <person name="Mauceli E."/>
            <person name="Brockman W."/>
            <person name="Young S."/>
            <person name="LaButti K."/>
            <person name="Sykes S."/>
            <person name="DeCaprio D."/>
            <person name="Crawford M."/>
            <person name="Koehrsen M."/>
            <person name="Engels R."/>
            <person name="Montgomery P."/>
            <person name="Pearson M."/>
            <person name="Howarth C."/>
            <person name="Larson L."/>
            <person name="White J."/>
            <person name="Zeng Q."/>
            <person name="Kodira C."/>
            <person name="Yandava C."/>
            <person name="Alvarado L."/>
            <person name="O'Leary S."/>
            <person name="Szabo L."/>
            <person name="Dean R."/>
            <person name="Schein J."/>
        </authorList>
    </citation>
    <scope>NUCLEOTIDE SEQUENCE</scope>
    <source>
        <strain>CRL 75-36-700-3</strain>
    </source>
</reference>
<dbReference type="Proteomes" id="UP000008783">
    <property type="component" value="Unassembled WGS sequence"/>
</dbReference>
<feature type="domain" description="Tet-like 2OG-Fe(II) oxygenase" evidence="2">
    <location>
        <begin position="186"/>
        <end position="391"/>
    </location>
</feature>
<evidence type="ECO:0000313" key="3">
    <source>
        <dbReference type="EMBL" id="EFP93490.2"/>
    </source>
</evidence>
<accession>E3LAB5</accession>
<evidence type="ECO:0000256" key="1">
    <source>
        <dbReference type="SAM" id="MobiDB-lite"/>
    </source>
</evidence>
<protein>
    <recommendedName>
        <fullName evidence="2">Tet-like 2OG-Fe(II) oxygenase domain-containing protein</fullName>
    </recommendedName>
</protein>
<dbReference type="GeneID" id="10544413"/>
<reference evidence="4" key="2">
    <citation type="journal article" date="2011" name="Proc. Natl. Acad. Sci. U.S.A.">
        <title>Obligate biotrophy features unraveled by the genomic analysis of rust fungi.</title>
        <authorList>
            <person name="Duplessis S."/>
            <person name="Cuomo C.A."/>
            <person name="Lin Y.-C."/>
            <person name="Aerts A."/>
            <person name="Tisserant E."/>
            <person name="Veneault-Fourrey C."/>
            <person name="Joly D.L."/>
            <person name="Hacquard S."/>
            <person name="Amselem J."/>
            <person name="Cantarel B.L."/>
            <person name="Chiu R."/>
            <person name="Coutinho P.M."/>
            <person name="Feau N."/>
            <person name="Field M."/>
            <person name="Frey P."/>
            <person name="Gelhaye E."/>
            <person name="Goldberg J."/>
            <person name="Grabherr M.G."/>
            <person name="Kodira C.D."/>
            <person name="Kohler A."/>
            <person name="Kuees U."/>
            <person name="Lindquist E.A."/>
            <person name="Lucas S.M."/>
            <person name="Mago R."/>
            <person name="Mauceli E."/>
            <person name="Morin E."/>
            <person name="Murat C."/>
            <person name="Pangilinan J.L."/>
            <person name="Park R."/>
            <person name="Pearson M."/>
            <person name="Quesneville H."/>
            <person name="Rouhier N."/>
            <person name="Sakthikumar S."/>
            <person name="Salamov A.A."/>
            <person name="Schmutz J."/>
            <person name="Selles B."/>
            <person name="Shapiro H."/>
            <person name="Tanguay P."/>
            <person name="Tuskan G.A."/>
            <person name="Henrissat B."/>
            <person name="Van de Peer Y."/>
            <person name="Rouze P."/>
            <person name="Ellis J.G."/>
            <person name="Dodds P.N."/>
            <person name="Schein J.E."/>
            <person name="Zhong S."/>
            <person name="Hamelin R.C."/>
            <person name="Grigoriev I.V."/>
            <person name="Szabo L.J."/>
            <person name="Martin F."/>
        </authorList>
    </citation>
    <scope>NUCLEOTIDE SEQUENCE [LARGE SCALE GENOMIC DNA]</scope>
    <source>
        <strain evidence="4">CRL 75-36-700-3 / race SCCL</strain>
    </source>
</reference>
<feature type="compositionally biased region" description="Low complexity" evidence="1">
    <location>
        <begin position="61"/>
        <end position="71"/>
    </location>
</feature>
<dbReference type="InterPro" id="IPR046798">
    <property type="entry name" value="2OG-FeII_Oxy_6"/>
</dbReference>
<organism evidence="3 4">
    <name type="scientific">Puccinia graminis f. sp. tritici (strain CRL 75-36-700-3 / race SCCL)</name>
    <name type="common">Black stem rust fungus</name>
    <dbReference type="NCBI Taxonomy" id="418459"/>
    <lineage>
        <taxon>Eukaryota</taxon>
        <taxon>Fungi</taxon>
        <taxon>Dikarya</taxon>
        <taxon>Basidiomycota</taxon>
        <taxon>Pucciniomycotina</taxon>
        <taxon>Pucciniomycetes</taxon>
        <taxon>Pucciniales</taxon>
        <taxon>Pucciniaceae</taxon>
        <taxon>Puccinia</taxon>
    </lineage>
</organism>